<dbReference type="Proteomes" id="UP000799118">
    <property type="component" value="Unassembled WGS sequence"/>
</dbReference>
<accession>A0A6A4HZ15</accession>
<dbReference type="EMBL" id="ML769429">
    <property type="protein sequence ID" value="KAE9403023.1"/>
    <property type="molecule type" value="Genomic_DNA"/>
</dbReference>
<organism evidence="4 5">
    <name type="scientific">Gymnopus androsaceus JB14</name>
    <dbReference type="NCBI Taxonomy" id="1447944"/>
    <lineage>
        <taxon>Eukaryota</taxon>
        <taxon>Fungi</taxon>
        <taxon>Dikarya</taxon>
        <taxon>Basidiomycota</taxon>
        <taxon>Agaricomycotina</taxon>
        <taxon>Agaricomycetes</taxon>
        <taxon>Agaricomycetidae</taxon>
        <taxon>Agaricales</taxon>
        <taxon>Marasmiineae</taxon>
        <taxon>Omphalotaceae</taxon>
        <taxon>Gymnopus</taxon>
    </lineage>
</organism>
<dbReference type="OrthoDB" id="3206554at2759"/>
<name>A0A6A4HZ15_9AGAR</name>
<feature type="domain" description="DUF6534" evidence="3">
    <location>
        <begin position="152"/>
        <end position="228"/>
    </location>
</feature>
<evidence type="ECO:0000256" key="2">
    <source>
        <dbReference type="SAM" id="Phobius"/>
    </source>
</evidence>
<keyword evidence="5" id="KW-1185">Reference proteome</keyword>
<feature type="transmembrane region" description="Helical" evidence="2">
    <location>
        <begin position="95"/>
        <end position="113"/>
    </location>
</feature>
<evidence type="ECO:0000313" key="5">
    <source>
        <dbReference type="Proteomes" id="UP000799118"/>
    </source>
</evidence>
<feature type="transmembrane region" description="Helical" evidence="2">
    <location>
        <begin position="12"/>
        <end position="36"/>
    </location>
</feature>
<dbReference type="Pfam" id="PF20152">
    <property type="entry name" value="DUF6534"/>
    <property type="match status" value="1"/>
</dbReference>
<reference evidence="4" key="1">
    <citation type="journal article" date="2019" name="Environ. Microbiol.">
        <title>Fungal ecological strategies reflected in gene transcription - a case study of two litter decomposers.</title>
        <authorList>
            <person name="Barbi F."/>
            <person name="Kohler A."/>
            <person name="Barry K."/>
            <person name="Baskaran P."/>
            <person name="Daum C."/>
            <person name="Fauchery L."/>
            <person name="Ihrmark K."/>
            <person name="Kuo A."/>
            <person name="LaButti K."/>
            <person name="Lipzen A."/>
            <person name="Morin E."/>
            <person name="Grigoriev I.V."/>
            <person name="Henrissat B."/>
            <person name="Lindahl B."/>
            <person name="Martin F."/>
        </authorList>
    </citation>
    <scope>NUCLEOTIDE SEQUENCE</scope>
    <source>
        <strain evidence="4">JB14</strain>
    </source>
</reference>
<evidence type="ECO:0000313" key="4">
    <source>
        <dbReference type="EMBL" id="KAE9403023.1"/>
    </source>
</evidence>
<evidence type="ECO:0000259" key="3">
    <source>
        <dbReference type="Pfam" id="PF20152"/>
    </source>
</evidence>
<dbReference type="AlphaFoldDB" id="A0A6A4HZ15"/>
<proteinExistence type="predicted"/>
<protein>
    <recommendedName>
        <fullName evidence="3">DUF6534 domain-containing protein</fullName>
    </recommendedName>
</protein>
<feature type="region of interest" description="Disordered" evidence="1">
    <location>
        <begin position="308"/>
        <end position="331"/>
    </location>
</feature>
<keyword evidence="2" id="KW-1133">Transmembrane helix</keyword>
<dbReference type="InterPro" id="IPR045339">
    <property type="entry name" value="DUF6534"/>
</dbReference>
<sequence length="331" mass="37031">MNANTIETTLQGAIILGIPLAMMFSGVLIVECLVYWRSVKVTDTWRMSCIVGFGFARSGHDSLECPDGLLPGSGSLLIMHDGSFNPNFACTRGEFFNMVLAVFLFILTCRQSLQRFALCTHSDTPNTSFFYAYDPIEKLRRNPPQSCFLGLWYYYRAQLCGKCFDYCRHDVGVIDTLIVYTLETGLATVIATLAMLITSLQENPFFPALHSIIHKLYANSLVAMLNNHSSHRQQVENTTSRSIDAVDLNSLGLKRNTSQSQRRGRLNYFSNTRNQMHASSNDDSIAPVEVNVTKTMQIHVDDSLMKESARNGGSKAMPMSLMDTESAHSQY</sequence>
<keyword evidence="2" id="KW-0472">Membrane</keyword>
<gene>
    <name evidence="4" type="ORF">BT96DRAFT_936739</name>
</gene>
<keyword evidence="2" id="KW-0812">Transmembrane</keyword>
<evidence type="ECO:0000256" key="1">
    <source>
        <dbReference type="SAM" id="MobiDB-lite"/>
    </source>
</evidence>